<dbReference type="InParanoid" id="A0A0H2RA16"/>
<protein>
    <submittedName>
        <fullName evidence="1">Uncharacterized protein</fullName>
    </submittedName>
</protein>
<sequence length="569" mass="65128">MASASEHDVDEKIILEALERMASKQVLKGRRCRECEGGLNFEVESWCRLRTKCNWTEIPSENISQLFRDKEVLDNTIQILSKLHSSATRLQQRVASRSRDTILKLSKGITFLPNEILMLIFGFMAPPGDRNSWKQAIWLSHVSRRFRNVALGMQSIWTALDGHASVEEFETFVARSGKNTDLHLILHSSWRTDDLHDFMEMCLPLAPRWAALLVVSAVNDRGSERTDGVFEELFGCIGKEPLECPRLRLVRVEQTRFIPDEDLDEDDYYEPRWKTPNLRRIECDEYIPIPSSAYSTVKSLSVSFSLHVTTFSGRYFKDLRNLLPSMPSLETLDLTIKTSPQDLEEHHFFRIESQSVSSLTLNFPSYKAIHWEFDIFLSPFMGSIVMPNLIEFSSSFEIESQSIDDPDSTEAFLEDLIPSSFPEASEHPNLASISVKLSLTEGTKQLRWNRRLKPIEFPLICMPQVSTLSVQTPFDFTVVIPDIFKGAGSLKELRLLECNEFDATSLEKLVSSLRNANIWDKLVTFKMENCGDSLEYEDVVKIVGEEKLSFLRSGRDGLVWRLSSEESEP</sequence>
<proteinExistence type="predicted"/>
<keyword evidence="2" id="KW-1185">Reference proteome</keyword>
<dbReference type="STRING" id="27342.A0A0H2RA16"/>
<dbReference type="InterPro" id="IPR036047">
    <property type="entry name" value="F-box-like_dom_sf"/>
</dbReference>
<dbReference type="OrthoDB" id="3244423at2759"/>
<dbReference type="Proteomes" id="UP000053477">
    <property type="component" value="Unassembled WGS sequence"/>
</dbReference>
<name>A0A0H2RA16_9AGAM</name>
<dbReference type="SUPFAM" id="SSF52047">
    <property type="entry name" value="RNI-like"/>
    <property type="match status" value="1"/>
</dbReference>
<reference evidence="1 2" key="1">
    <citation type="submission" date="2015-04" db="EMBL/GenBank/DDBJ databases">
        <title>Complete genome sequence of Schizopora paradoxa KUC8140, a cosmopolitan wood degrader in East Asia.</title>
        <authorList>
            <consortium name="DOE Joint Genome Institute"/>
            <person name="Min B."/>
            <person name="Park H."/>
            <person name="Jang Y."/>
            <person name="Kim J.-J."/>
            <person name="Kim K.H."/>
            <person name="Pangilinan J."/>
            <person name="Lipzen A."/>
            <person name="Riley R."/>
            <person name="Grigoriev I.V."/>
            <person name="Spatafora J.W."/>
            <person name="Choi I.-G."/>
        </authorList>
    </citation>
    <scope>NUCLEOTIDE SEQUENCE [LARGE SCALE GENOMIC DNA]</scope>
    <source>
        <strain evidence="1 2">KUC8140</strain>
    </source>
</reference>
<accession>A0A0H2RA16</accession>
<dbReference type="InterPro" id="IPR032675">
    <property type="entry name" value="LRR_dom_sf"/>
</dbReference>
<dbReference type="Gene3D" id="3.80.10.10">
    <property type="entry name" value="Ribonuclease Inhibitor"/>
    <property type="match status" value="1"/>
</dbReference>
<evidence type="ECO:0000313" key="2">
    <source>
        <dbReference type="Proteomes" id="UP000053477"/>
    </source>
</evidence>
<gene>
    <name evidence="1" type="ORF">SCHPADRAFT_1002404</name>
</gene>
<dbReference type="AlphaFoldDB" id="A0A0H2RA16"/>
<evidence type="ECO:0000313" key="1">
    <source>
        <dbReference type="EMBL" id="KLO06338.1"/>
    </source>
</evidence>
<dbReference type="EMBL" id="KQ086215">
    <property type="protein sequence ID" value="KLO06338.1"/>
    <property type="molecule type" value="Genomic_DNA"/>
</dbReference>
<dbReference type="SUPFAM" id="SSF81383">
    <property type="entry name" value="F-box domain"/>
    <property type="match status" value="1"/>
</dbReference>
<organism evidence="1 2">
    <name type="scientific">Schizopora paradoxa</name>
    <dbReference type="NCBI Taxonomy" id="27342"/>
    <lineage>
        <taxon>Eukaryota</taxon>
        <taxon>Fungi</taxon>
        <taxon>Dikarya</taxon>
        <taxon>Basidiomycota</taxon>
        <taxon>Agaricomycotina</taxon>
        <taxon>Agaricomycetes</taxon>
        <taxon>Hymenochaetales</taxon>
        <taxon>Schizoporaceae</taxon>
        <taxon>Schizopora</taxon>
    </lineage>
</organism>
<dbReference type="Gene3D" id="1.20.1280.50">
    <property type="match status" value="1"/>
</dbReference>